<evidence type="ECO:0000313" key="6">
    <source>
        <dbReference type="Proteomes" id="UP000286974"/>
    </source>
</evidence>
<keyword evidence="6" id="KW-1185">Reference proteome</keyword>
<feature type="domain" description="HTH araC/xylS-type" evidence="4">
    <location>
        <begin position="168"/>
        <end position="267"/>
    </location>
</feature>
<gene>
    <name evidence="5" type="ORF">NBRC111893_345</name>
</gene>
<name>A0A401FIL7_9LACO</name>
<dbReference type="Gene3D" id="2.60.120.280">
    <property type="entry name" value="Regulatory protein AraC"/>
    <property type="match status" value="1"/>
</dbReference>
<protein>
    <submittedName>
        <fullName evidence="5">Transcriptional regulator, AraC family</fullName>
    </submittedName>
</protein>
<dbReference type="InterPro" id="IPR003313">
    <property type="entry name" value="AraC-bd"/>
</dbReference>
<dbReference type="InterPro" id="IPR009057">
    <property type="entry name" value="Homeodomain-like_sf"/>
</dbReference>
<keyword evidence="1" id="KW-0805">Transcription regulation</keyword>
<evidence type="ECO:0000313" key="5">
    <source>
        <dbReference type="EMBL" id="GAY72199.1"/>
    </source>
</evidence>
<evidence type="ECO:0000259" key="4">
    <source>
        <dbReference type="PROSITE" id="PS01124"/>
    </source>
</evidence>
<dbReference type="PANTHER" id="PTHR43280:SF28">
    <property type="entry name" value="HTH-TYPE TRANSCRIPTIONAL ACTIVATOR RHAS"/>
    <property type="match status" value="1"/>
</dbReference>
<dbReference type="InterPro" id="IPR037923">
    <property type="entry name" value="HTH-like"/>
</dbReference>
<dbReference type="Proteomes" id="UP000286974">
    <property type="component" value="Unassembled WGS sequence"/>
</dbReference>
<dbReference type="Gene3D" id="1.10.10.60">
    <property type="entry name" value="Homeodomain-like"/>
    <property type="match status" value="2"/>
</dbReference>
<dbReference type="InterPro" id="IPR020449">
    <property type="entry name" value="Tscrpt_reg_AraC-type_HTH"/>
</dbReference>
<dbReference type="Pfam" id="PF12833">
    <property type="entry name" value="HTH_18"/>
    <property type="match status" value="1"/>
</dbReference>
<keyword evidence="2" id="KW-0238">DNA-binding</keyword>
<dbReference type="SMART" id="SM00342">
    <property type="entry name" value="HTH_ARAC"/>
    <property type="match status" value="1"/>
</dbReference>
<dbReference type="EMBL" id="BEXA01000001">
    <property type="protein sequence ID" value="GAY72199.1"/>
    <property type="molecule type" value="Genomic_DNA"/>
</dbReference>
<dbReference type="GO" id="GO:0043565">
    <property type="term" value="F:sequence-specific DNA binding"/>
    <property type="evidence" value="ECO:0007669"/>
    <property type="project" value="InterPro"/>
</dbReference>
<dbReference type="GO" id="GO:0003700">
    <property type="term" value="F:DNA-binding transcription factor activity"/>
    <property type="evidence" value="ECO:0007669"/>
    <property type="project" value="InterPro"/>
</dbReference>
<dbReference type="RefSeq" id="WP_125007719.1">
    <property type="nucleotide sequence ID" value="NZ_BEXA01000001.1"/>
</dbReference>
<dbReference type="OrthoDB" id="185320at2"/>
<dbReference type="InterPro" id="IPR018062">
    <property type="entry name" value="HTH_AraC-typ_CS"/>
</dbReference>
<accession>A0A401FIL7</accession>
<dbReference type="InterPro" id="IPR018060">
    <property type="entry name" value="HTH_AraC"/>
</dbReference>
<dbReference type="PRINTS" id="PR00032">
    <property type="entry name" value="HTHARAC"/>
</dbReference>
<dbReference type="SUPFAM" id="SSF46689">
    <property type="entry name" value="Homeodomain-like"/>
    <property type="match status" value="2"/>
</dbReference>
<reference evidence="5 6" key="1">
    <citation type="submission" date="2017-11" db="EMBL/GenBank/DDBJ databases">
        <title>Draft Genome Sequence of Lactobacillus curieae NBRC 111893 isolated from Koso, a Japanese sugar-Vegetable Fermented Beverage.</title>
        <authorList>
            <person name="Chiou T.Y."/>
            <person name="Oshima K."/>
            <person name="Suda W."/>
            <person name="Hattori M."/>
            <person name="Takahashi T."/>
        </authorList>
    </citation>
    <scope>NUCLEOTIDE SEQUENCE [LARGE SCALE GENOMIC DNA]</scope>
    <source>
        <strain evidence="5 6">NBRC111893</strain>
    </source>
</reference>
<dbReference type="PANTHER" id="PTHR43280">
    <property type="entry name" value="ARAC-FAMILY TRANSCRIPTIONAL REGULATOR"/>
    <property type="match status" value="1"/>
</dbReference>
<dbReference type="AlphaFoldDB" id="A0A401FIL7"/>
<evidence type="ECO:0000256" key="1">
    <source>
        <dbReference type="ARBA" id="ARBA00023015"/>
    </source>
</evidence>
<comment type="caution">
    <text evidence="5">The sequence shown here is derived from an EMBL/GenBank/DDBJ whole genome shotgun (WGS) entry which is preliminary data.</text>
</comment>
<dbReference type="PROSITE" id="PS00041">
    <property type="entry name" value="HTH_ARAC_FAMILY_1"/>
    <property type="match status" value="1"/>
</dbReference>
<evidence type="ECO:0000256" key="3">
    <source>
        <dbReference type="ARBA" id="ARBA00023163"/>
    </source>
</evidence>
<keyword evidence="3" id="KW-0804">Transcription</keyword>
<dbReference type="Pfam" id="PF02311">
    <property type="entry name" value="AraC_binding"/>
    <property type="match status" value="1"/>
</dbReference>
<dbReference type="PROSITE" id="PS01124">
    <property type="entry name" value="HTH_ARAC_FAMILY_2"/>
    <property type="match status" value="1"/>
</dbReference>
<dbReference type="SUPFAM" id="SSF51215">
    <property type="entry name" value="Regulatory protein AraC"/>
    <property type="match status" value="1"/>
</dbReference>
<sequence>MRIVFNKPVNNPPLYCESIGYNWKERSVNRPTGYATYHWLQTESGSGTVVINNQSMVLQPNQGILLKDHLPHQYHPNPGDSWTTSFLTFDGPLMDIMTNLFEVKNYVIIKQLAPALTTFISKYFDTFVGKDLVSLNEQSINLYRFLTLVHDNELYAHQANLHNQKIGTQIIQFINRHYSEPITNKSISNATRYSVAYQNRVFTKIYNQTPLEYLDNYRMQKAKEFLLTQANWDVNKVAEETGFGSSSQFIFHFRKYFGVTPNQFRHNS</sequence>
<proteinExistence type="predicted"/>
<organism evidence="5 6">
    <name type="scientific">Lentilactobacillus kosonis</name>
    <dbReference type="NCBI Taxonomy" id="2810561"/>
    <lineage>
        <taxon>Bacteria</taxon>
        <taxon>Bacillati</taxon>
        <taxon>Bacillota</taxon>
        <taxon>Bacilli</taxon>
        <taxon>Lactobacillales</taxon>
        <taxon>Lactobacillaceae</taxon>
        <taxon>Lentilactobacillus</taxon>
    </lineage>
</organism>
<evidence type="ECO:0000256" key="2">
    <source>
        <dbReference type="ARBA" id="ARBA00023125"/>
    </source>
</evidence>